<dbReference type="SUPFAM" id="SSF52833">
    <property type="entry name" value="Thioredoxin-like"/>
    <property type="match status" value="1"/>
</dbReference>
<sequence length="240" mass="26337">MSEPLRHPSPRVVTVWSDIGCPWASLALDTLHTAASRRDIPLVVDHRAFPLELFNRRGTPKPVIDAEVIAIAGLRPELGWRPWTSHEHAYPVTTLPAMAAVQAAKAEHVGGMAASDELDAALRRAFYTDQRCISVHSEIIAVAAECQSVNQDALDRALSQGSGMREVHEHWRTARRPEIQGSPHLFTAEDLAGLHNPGVDYHWTAPPADGGVPRFVAYEPQWADDLLTSLATVGKVDRCD</sequence>
<proteinExistence type="predicted"/>
<accession>A0A2N3WNM9</accession>
<evidence type="ECO:0000259" key="1">
    <source>
        <dbReference type="Pfam" id="PF01323"/>
    </source>
</evidence>
<keyword evidence="2" id="KW-0413">Isomerase</keyword>
<dbReference type="Gene3D" id="3.40.30.10">
    <property type="entry name" value="Glutaredoxin"/>
    <property type="match status" value="1"/>
</dbReference>
<feature type="domain" description="DSBA-like thioredoxin" evidence="1">
    <location>
        <begin position="13"/>
        <end position="187"/>
    </location>
</feature>
<dbReference type="GO" id="GO:0016491">
    <property type="term" value="F:oxidoreductase activity"/>
    <property type="evidence" value="ECO:0007669"/>
    <property type="project" value="InterPro"/>
</dbReference>
<evidence type="ECO:0000313" key="3">
    <source>
        <dbReference type="Proteomes" id="UP000233750"/>
    </source>
</evidence>
<gene>
    <name evidence="2" type="ORF">ATK30_6402</name>
</gene>
<name>A0A2N3WNM9_9PSEU</name>
<dbReference type="EMBL" id="PJMY01000003">
    <property type="protein sequence ID" value="PKV95480.1"/>
    <property type="molecule type" value="Genomic_DNA"/>
</dbReference>
<dbReference type="Pfam" id="PF01323">
    <property type="entry name" value="DSBA"/>
    <property type="match status" value="1"/>
</dbReference>
<protein>
    <submittedName>
        <fullName evidence="2">DsbA family dithiol-disulfide isomerase</fullName>
    </submittedName>
</protein>
<keyword evidence="3" id="KW-1185">Reference proteome</keyword>
<organism evidence="2 3">
    <name type="scientific">Amycolatopsis echigonensis</name>
    <dbReference type="NCBI Taxonomy" id="2576905"/>
    <lineage>
        <taxon>Bacteria</taxon>
        <taxon>Bacillati</taxon>
        <taxon>Actinomycetota</taxon>
        <taxon>Actinomycetes</taxon>
        <taxon>Pseudonocardiales</taxon>
        <taxon>Pseudonocardiaceae</taxon>
        <taxon>Amycolatopsis</taxon>
    </lineage>
</organism>
<dbReference type="RefSeq" id="WP_043829523.1">
    <property type="nucleotide sequence ID" value="NZ_PJMY01000003.1"/>
</dbReference>
<reference evidence="2 3" key="1">
    <citation type="submission" date="2017-12" db="EMBL/GenBank/DDBJ databases">
        <title>Sequencing the genomes of 1000 Actinobacteria strains.</title>
        <authorList>
            <person name="Klenk H.-P."/>
        </authorList>
    </citation>
    <scope>NUCLEOTIDE SEQUENCE [LARGE SCALE GENOMIC DNA]</scope>
    <source>
        <strain evidence="2 3">DSM 45165</strain>
    </source>
</reference>
<evidence type="ECO:0000313" key="2">
    <source>
        <dbReference type="EMBL" id="PKV95480.1"/>
    </source>
</evidence>
<dbReference type="Proteomes" id="UP000233750">
    <property type="component" value="Unassembled WGS sequence"/>
</dbReference>
<dbReference type="InterPro" id="IPR036249">
    <property type="entry name" value="Thioredoxin-like_sf"/>
</dbReference>
<comment type="caution">
    <text evidence="2">The sequence shown here is derived from an EMBL/GenBank/DDBJ whole genome shotgun (WGS) entry which is preliminary data.</text>
</comment>
<dbReference type="OrthoDB" id="155520at2"/>
<dbReference type="InterPro" id="IPR001853">
    <property type="entry name" value="DSBA-like_thioredoxin_dom"/>
</dbReference>
<dbReference type="GO" id="GO:0016853">
    <property type="term" value="F:isomerase activity"/>
    <property type="evidence" value="ECO:0007669"/>
    <property type="project" value="UniProtKB-KW"/>
</dbReference>
<dbReference type="AlphaFoldDB" id="A0A2N3WNM9"/>